<feature type="compositionally biased region" description="Basic and acidic residues" evidence="1">
    <location>
        <begin position="629"/>
        <end position="641"/>
    </location>
</feature>
<name>A0AAD6WZC1_9AGAR</name>
<feature type="region of interest" description="Disordered" evidence="1">
    <location>
        <begin position="301"/>
        <end position="324"/>
    </location>
</feature>
<dbReference type="EMBL" id="JARJCM010000105">
    <property type="protein sequence ID" value="KAJ7029091.1"/>
    <property type="molecule type" value="Genomic_DNA"/>
</dbReference>
<proteinExistence type="predicted"/>
<comment type="caution">
    <text evidence="2">The sequence shown here is derived from an EMBL/GenBank/DDBJ whole genome shotgun (WGS) entry which is preliminary data.</text>
</comment>
<protein>
    <submittedName>
        <fullName evidence="2">Uncharacterized protein</fullName>
    </submittedName>
</protein>
<evidence type="ECO:0000313" key="3">
    <source>
        <dbReference type="Proteomes" id="UP001218188"/>
    </source>
</evidence>
<organism evidence="2 3">
    <name type="scientific">Mycena alexandri</name>
    <dbReference type="NCBI Taxonomy" id="1745969"/>
    <lineage>
        <taxon>Eukaryota</taxon>
        <taxon>Fungi</taxon>
        <taxon>Dikarya</taxon>
        <taxon>Basidiomycota</taxon>
        <taxon>Agaricomycotina</taxon>
        <taxon>Agaricomycetes</taxon>
        <taxon>Agaricomycetidae</taxon>
        <taxon>Agaricales</taxon>
        <taxon>Marasmiineae</taxon>
        <taxon>Mycenaceae</taxon>
        <taxon>Mycena</taxon>
    </lineage>
</organism>
<reference evidence="2" key="1">
    <citation type="submission" date="2023-03" db="EMBL/GenBank/DDBJ databases">
        <title>Massive genome expansion in bonnet fungi (Mycena s.s.) driven by repeated elements and novel gene families across ecological guilds.</title>
        <authorList>
            <consortium name="Lawrence Berkeley National Laboratory"/>
            <person name="Harder C.B."/>
            <person name="Miyauchi S."/>
            <person name="Viragh M."/>
            <person name="Kuo A."/>
            <person name="Thoen E."/>
            <person name="Andreopoulos B."/>
            <person name="Lu D."/>
            <person name="Skrede I."/>
            <person name="Drula E."/>
            <person name="Henrissat B."/>
            <person name="Morin E."/>
            <person name="Kohler A."/>
            <person name="Barry K."/>
            <person name="LaButti K."/>
            <person name="Morin E."/>
            <person name="Salamov A."/>
            <person name="Lipzen A."/>
            <person name="Mereny Z."/>
            <person name="Hegedus B."/>
            <person name="Baldrian P."/>
            <person name="Stursova M."/>
            <person name="Weitz H."/>
            <person name="Taylor A."/>
            <person name="Grigoriev I.V."/>
            <person name="Nagy L.G."/>
            <person name="Martin F."/>
            <person name="Kauserud H."/>
        </authorList>
    </citation>
    <scope>NUCLEOTIDE SEQUENCE</scope>
    <source>
        <strain evidence="2">CBHHK200</strain>
    </source>
</reference>
<evidence type="ECO:0000313" key="2">
    <source>
        <dbReference type="EMBL" id="KAJ7029091.1"/>
    </source>
</evidence>
<sequence>MVPPKIAYGVGQEQTMLSTADWALPDGHLNYEELFRAVMDLRPEDAEWAAQTLAWHQIESRIKNIWPVILPRRPPCPTRCCRDSLTRVSLPSFSDDELTSFGCRFAASSNLLNPALSWVPPALRTYSMILLAFKHTILPSFSQLILNKQNSEVLNRTRNSYSVNLRSHASILHVLKEALSLTKQYFIGTSDNCNDSLAFVPPRTCALTLWNKIVFDLIFLGSGKRRKRQGSGPKYLQAAGDLDVAFKAGWGLKRRWAFGSCLQGAFKRPALLVLGRLWLAPKRVVSSGRSSVIAGEEDFDTPMSQYGGPSTTTRTRSLSGASREEGKCSERGRRVFSSSQSILKITAVPPKPATQKALRGDAKKWTLGHLPTGTSDRFTSAVVPLARERCGTLEGWASLTVHQLQDIVNRVFKQGILRADNKTRTPIAHVVKKNGPWWGLISYRLEDWRAAFATQATKNMVNLIRIQTAEEEAENAIAAGADASDLFPDPGESFGPHSPAIIAPRSFLFRTAQGITDFVTWARQVHEQSGTQVFHREMWGGGVDKKGLFMSHLILQAYVSHLNFLDTIPAEYTRTLDPPYGALLMAVQAVDRNLLYWATDADTFGNHKNYAPREQVPCDAEEVGRETMGRFREGTEEWQEKKIRRAASSSRGSSEAEEEVLEEDEEEFIVVSD</sequence>
<feature type="compositionally biased region" description="Polar residues" evidence="1">
    <location>
        <begin position="302"/>
        <end position="320"/>
    </location>
</feature>
<gene>
    <name evidence="2" type="ORF">C8F04DRAFT_1188021</name>
</gene>
<evidence type="ECO:0000256" key="1">
    <source>
        <dbReference type="SAM" id="MobiDB-lite"/>
    </source>
</evidence>
<dbReference type="Proteomes" id="UP001218188">
    <property type="component" value="Unassembled WGS sequence"/>
</dbReference>
<feature type="region of interest" description="Disordered" evidence="1">
    <location>
        <begin position="629"/>
        <end position="673"/>
    </location>
</feature>
<keyword evidence="3" id="KW-1185">Reference proteome</keyword>
<feature type="compositionally biased region" description="Acidic residues" evidence="1">
    <location>
        <begin position="655"/>
        <end position="673"/>
    </location>
</feature>
<dbReference type="AlphaFoldDB" id="A0AAD6WZC1"/>
<accession>A0AAD6WZC1</accession>